<protein>
    <submittedName>
        <fullName evidence="1">Uncharacterized protein</fullName>
    </submittedName>
</protein>
<reference evidence="1 2" key="1">
    <citation type="submission" date="2019-08" db="EMBL/GenBank/DDBJ databases">
        <title>Whole genome of Aphis craccivora.</title>
        <authorList>
            <person name="Voronova N.V."/>
            <person name="Shulinski R.S."/>
            <person name="Bandarenka Y.V."/>
            <person name="Zhorov D.G."/>
            <person name="Warner D."/>
        </authorList>
    </citation>
    <scope>NUCLEOTIDE SEQUENCE [LARGE SCALE GENOMIC DNA]</scope>
    <source>
        <strain evidence="1">180601</strain>
        <tissue evidence="1">Whole Body</tissue>
    </source>
</reference>
<accession>A0A6G0YNX5</accession>
<evidence type="ECO:0000313" key="2">
    <source>
        <dbReference type="Proteomes" id="UP000478052"/>
    </source>
</evidence>
<proteinExistence type="predicted"/>
<dbReference type="EMBL" id="VUJU01003105">
    <property type="protein sequence ID" value="KAF0759111.1"/>
    <property type="molecule type" value="Genomic_DNA"/>
</dbReference>
<gene>
    <name evidence="1" type="ORF">FWK35_00014763</name>
</gene>
<name>A0A6G0YNX5_APHCR</name>
<comment type="caution">
    <text evidence="1">The sequence shown here is derived from an EMBL/GenBank/DDBJ whole genome shotgun (WGS) entry which is preliminary data.</text>
</comment>
<organism evidence="1 2">
    <name type="scientific">Aphis craccivora</name>
    <name type="common">Cowpea aphid</name>
    <dbReference type="NCBI Taxonomy" id="307492"/>
    <lineage>
        <taxon>Eukaryota</taxon>
        <taxon>Metazoa</taxon>
        <taxon>Ecdysozoa</taxon>
        <taxon>Arthropoda</taxon>
        <taxon>Hexapoda</taxon>
        <taxon>Insecta</taxon>
        <taxon>Pterygota</taxon>
        <taxon>Neoptera</taxon>
        <taxon>Paraneoptera</taxon>
        <taxon>Hemiptera</taxon>
        <taxon>Sternorrhyncha</taxon>
        <taxon>Aphidomorpha</taxon>
        <taxon>Aphidoidea</taxon>
        <taxon>Aphididae</taxon>
        <taxon>Aphidini</taxon>
        <taxon>Aphis</taxon>
        <taxon>Aphis</taxon>
    </lineage>
</organism>
<sequence>MHILKVGISIYIGSNVSGKSKIGKSANQDYERSGECIDFIMIRNNAPILNFGGSFRWKSEYPWCIIEVKKKQKKKNDEKTAIFTQNQLNCKYLKCSPNTTEIFEIHMIQIFMKSIENAKNCNISRRYLKILPFLITFEFQILTKIRQIPEYLQIIFVFRPLKHKPPLSPTIRNYILG</sequence>
<dbReference type="Proteomes" id="UP000478052">
    <property type="component" value="Unassembled WGS sequence"/>
</dbReference>
<dbReference type="AlphaFoldDB" id="A0A6G0YNX5"/>
<keyword evidence="2" id="KW-1185">Reference proteome</keyword>
<evidence type="ECO:0000313" key="1">
    <source>
        <dbReference type="EMBL" id="KAF0759111.1"/>
    </source>
</evidence>